<dbReference type="InterPro" id="IPR006143">
    <property type="entry name" value="RND_pump_MFP"/>
</dbReference>
<dbReference type="Gene3D" id="2.40.30.170">
    <property type="match status" value="1"/>
</dbReference>
<evidence type="ECO:0000256" key="6">
    <source>
        <dbReference type="ARBA" id="ARBA00023054"/>
    </source>
</evidence>
<organism evidence="9 10">
    <name type="scientific">Roseateles toxinivorans</name>
    <dbReference type="NCBI Taxonomy" id="270368"/>
    <lineage>
        <taxon>Bacteria</taxon>
        <taxon>Pseudomonadati</taxon>
        <taxon>Pseudomonadota</taxon>
        <taxon>Betaproteobacteria</taxon>
        <taxon>Burkholderiales</taxon>
        <taxon>Sphaerotilaceae</taxon>
        <taxon>Roseateles</taxon>
    </lineage>
</organism>
<evidence type="ECO:0000256" key="1">
    <source>
        <dbReference type="ARBA" id="ARBA00004418"/>
    </source>
</evidence>
<evidence type="ECO:0000259" key="8">
    <source>
        <dbReference type="Pfam" id="PF25954"/>
    </source>
</evidence>
<proteinExistence type="inferred from homology"/>
<dbReference type="NCBIfam" id="TIGR01730">
    <property type="entry name" value="RND_mfp"/>
    <property type="match status" value="1"/>
</dbReference>
<comment type="subcellular location">
    <subcellularLocation>
        <location evidence="1">Periplasm</location>
    </subcellularLocation>
</comment>
<keyword evidence="10" id="KW-1185">Reference proteome</keyword>
<evidence type="ECO:0000313" key="9">
    <source>
        <dbReference type="EMBL" id="TDP71083.1"/>
    </source>
</evidence>
<dbReference type="InParanoid" id="A0A4R6QLE1"/>
<evidence type="ECO:0000256" key="4">
    <source>
        <dbReference type="ARBA" id="ARBA00022729"/>
    </source>
</evidence>
<evidence type="ECO:0000256" key="5">
    <source>
        <dbReference type="ARBA" id="ARBA00022764"/>
    </source>
</evidence>
<comment type="caution">
    <text evidence="9">The sequence shown here is derived from an EMBL/GenBank/DDBJ whole genome shotgun (WGS) entry which is preliminary data.</text>
</comment>
<protein>
    <submittedName>
        <fullName evidence="9">HlyD family secretion protein</fullName>
    </submittedName>
</protein>
<evidence type="ECO:0000256" key="3">
    <source>
        <dbReference type="ARBA" id="ARBA00010602"/>
    </source>
</evidence>
<feature type="domain" description="CusB-like beta-barrel" evidence="8">
    <location>
        <begin position="258"/>
        <end position="330"/>
    </location>
</feature>
<keyword evidence="4" id="KW-0732">Signal</keyword>
<dbReference type="PANTHER" id="PTHR32347:SF29">
    <property type="entry name" value="UPF0194 MEMBRANE PROTEIN YBHG"/>
    <property type="match status" value="1"/>
</dbReference>
<accession>A0A4R6QLE1</accession>
<dbReference type="Gene3D" id="2.40.420.20">
    <property type="match status" value="1"/>
</dbReference>
<dbReference type="PANTHER" id="PTHR32347">
    <property type="entry name" value="EFFLUX SYSTEM COMPONENT YKNX-RELATED"/>
    <property type="match status" value="1"/>
</dbReference>
<dbReference type="EMBL" id="SNXS01000003">
    <property type="protein sequence ID" value="TDP71083.1"/>
    <property type="molecule type" value="Genomic_DNA"/>
</dbReference>
<sequence length="413" mass="43720">MTIASFSDSLRRHALKLALLLALLALAALAGPRLLLGPEVAMQPVLQRDFVQTVVASGRVATPHRADIGVQITGTVRAVPVIEGQEVAAGMPLIELESTELRAQLKQAELAVQQARARLRQLHELQAPMAEQGLRQAQANRQAAAHALLRSHDLKAQGFIGQAALDEALRADQVAQAQLTSARQQLDSARPAGSDAAIAEAALAQAQAGADAARARLAYATVSAPSAGTVITRNVEPGDVVQPGKVLLLLSPAGRTELVVQIDERNLRLLRLGLSALASADAYPQQRFEARLDFINPAVDAQRGAVEVRLGVPQPPAYLKQDMTVSVDIEVARRPMAVLVSNDALHEADGAAPWVLKLDGRHVRRQPVRLGLRSSGLSEVLEGLRAGDQVAPVGALTIVDGARIRPLPAALPP</sequence>
<feature type="coiled-coil region" evidence="7">
    <location>
        <begin position="98"/>
        <end position="125"/>
    </location>
</feature>
<dbReference type="GO" id="GO:0022857">
    <property type="term" value="F:transmembrane transporter activity"/>
    <property type="evidence" value="ECO:0007669"/>
    <property type="project" value="InterPro"/>
</dbReference>
<keyword evidence="5" id="KW-0574">Periplasm</keyword>
<evidence type="ECO:0000313" key="10">
    <source>
        <dbReference type="Proteomes" id="UP000295361"/>
    </source>
</evidence>
<gene>
    <name evidence="9" type="ORF">DES47_10361</name>
</gene>
<keyword evidence="6 7" id="KW-0175">Coiled coil</keyword>
<dbReference type="InterPro" id="IPR050465">
    <property type="entry name" value="UPF0194_transport"/>
</dbReference>
<reference evidence="9 10" key="1">
    <citation type="submission" date="2019-03" db="EMBL/GenBank/DDBJ databases">
        <title>Genomic Encyclopedia of Type Strains, Phase IV (KMG-IV): sequencing the most valuable type-strain genomes for metagenomic binning, comparative biology and taxonomic classification.</title>
        <authorList>
            <person name="Goeker M."/>
        </authorList>
    </citation>
    <scope>NUCLEOTIDE SEQUENCE [LARGE SCALE GENOMIC DNA]</scope>
    <source>
        <strain evidence="9 10">DSM 16998</strain>
    </source>
</reference>
<evidence type="ECO:0000256" key="7">
    <source>
        <dbReference type="SAM" id="Coils"/>
    </source>
</evidence>
<dbReference type="SUPFAM" id="SSF111369">
    <property type="entry name" value="HlyD-like secretion proteins"/>
    <property type="match status" value="2"/>
</dbReference>
<dbReference type="RefSeq" id="WP_243748273.1">
    <property type="nucleotide sequence ID" value="NZ_SNXS01000003.1"/>
</dbReference>
<dbReference type="Pfam" id="PF25954">
    <property type="entry name" value="Beta-barrel_RND_2"/>
    <property type="match status" value="1"/>
</dbReference>
<name>A0A4R6QLE1_9BURK</name>
<comment type="similarity">
    <text evidence="3">Belongs to the UPF0194 family.</text>
</comment>
<dbReference type="Gene3D" id="2.40.50.100">
    <property type="match status" value="2"/>
</dbReference>
<comment type="similarity">
    <text evidence="2">Belongs to the membrane fusion protein (MFP) (TC 8.A.1) family.</text>
</comment>
<evidence type="ECO:0000256" key="2">
    <source>
        <dbReference type="ARBA" id="ARBA00009477"/>
    </source>
</evidence>
<dbReference type="AlphaFoldDB" id="A0A4R6QLE1"/>
<dbReference type="Proteomes" id="UP000295361">
    <property type="component" value="Unassembled WGS sequence"/>
</dbReference>
<dbReference type="GO" id="GO:0016020">
    <property type="term" value="C:membrane"/>
    <property type="evidence" value="ECO:0007669"/>
    <property type="project" value="InterPro"/>
</dbReference>
<dbReference type="InterPro" id="IPR058792">
    <property type="entry name" value="Beta-barrel_RND_2"/>
</dbReference>
<dbReference type="GO" id="GO:0042597">
    <property type="term" value="C:periplasmic space"/>
    <property type="evidence" value="ECO:0007669"/>
    <property type="project" value="UniProtKB-SubCell"/>
</dbReference>